<dbReference type="SUPFAM" id="SSF102405">
    <property type="entry name" value="MCP/YpsA-like"/>
    <property type="match status" value="1"/>
</dbReference>
<dbReference type="Proteomes" id="UP000029443">
    <property type="component" value="Unassembled WGS sequence"/>
</dbReference>
<organism evidence="4 5">
    <name type="scientific">Alcanivorax jadensis T9</name>
    <dbReference type="NCBI Taxonomy" id="1177181"/>
    <lineage>
        <taxon>Bacteria</taxon>
        <taxon>Pseudomonadati</taxon>
        <taxon>Pseudomonadota</taxon>
        <taxon>Gammaproteobacteria</taxon>
        <taxon>Oceanospirillales</taxon>
        <taxon>Alcanivoracaceae</taxon>
        <taxon>Alcanivorax</taxon>
    </lineage>
</organism>
<evidence type="ECO:0000313" key="4">
    <source>
        <dbReference type="EMBL" id="KGD61885.1"/>
    </source>
</evidence>
<comment type="catalytic activity">
    <reaction evidence="1">
        <text>AMP + H2O = D-ribose 5-phosphate + adenine</text>
        <dbReference type="Rhea" id="RHEA:20129"/>
        <dbReference type="ChEBI" id="CHEBI:15377"/>
        <dbReference type="ChEBI" id="CHEBI:16708"/>
        <dbReference type="ChEBI" id="CHEBI:78346"/>
        <dbReference type="ChEBI" id="CHEBI:456215"/>
        <dbReference type="EC" id="3.2.2.4"/>
    </reaction>
</comment>
<protein>
    <recommendedName>
        <fullName evidence="3">Cytokinin riboside 5'-monophosphate phosphoribohydrolase</fullName>
        <ecNumber evidence="3">3.2.2.n1</ecNumber>
    </recommendedName>
</protein>
<evidence type="ECO:0000256" key="1">
    <source>
        <dbReference type="ARBA" id="ARBA00000274"/>
    </source>
</evidence>
<sequence>MPMKKICVYCGSSPGEGNDYIQAAEGLAKELVARNLGLVYGGASVGVMGAIANAVMQQGGEVIGIIPDALMRKEIGNDHLTELRVVGSMHERKAAMADCSDGFIALPGGMGTLEEIFEILTWAQLGFHHKPCALLNVNGYYNHLITFLDHAVNQGFLRQEHRDLLQVHDTPASLLDSFADYQAPEVTKWIRREEQL</sequence>
<gene>
    <name evidence="4" type="ORF">T9A_01094</name>
</gene>
<evidence type="ECO:0000256" key="2">
    <source>
        <dbReference type="ARBA" id="ARBA00006763"/>
    </source>
</evidence>
<keyword evidence="3" id="KW-0203">Cytokinin biosynthesis</keyword>
<dbReference type="InterPro" id="IPR005269">
    <property type="entry name" value="LOG"/>
</dbReference>
<evidence type="ECO:0000256" key="3">
    <source>
        <dbReference type="RuleBase" id="RU363015"/>
    </source>
</evidence>
<keyword evidence="5" id="KW-1185">Reference proteome</keyword>
<comment type="similarity">
    <text evidence="2 3">Belongs to the LOG family.</text>
</comment>
<dbReference type="InterPro" id="IPR031100">
    <property type="entry name" value="LOG_fam"/>
</dbReference>
<evidence type="ECO:0000313" key="5">
    <source>
        <dbReference type="Proteomes" id="UP000029443"/>
    </source>
</evidence>
<dbReference type="EC" id="3.2.2.n1" evidence="3"/>
<dbReference type="Pfam" id="PF03641">
    <property type="entry name" value="Lysine_decarbox"/>
    <property type="match status" value="1"/>
</dbReference>
<dbReference type="Gene3D" id="3.40.50.450">
    <property type="match status" value="1"/>
</dbReference>
<comment type="caution">
    <text evidence="4">The sequence shown here is derived from an EMBL/GenBank/DDBJ whole genome shotgun (WGS) entry which is preliminary data.</text>
</comment>
<dbReference type="PANTHER" id="PTHR31223:SF70">
    <property type="entry name" value="LOG FAMILY PROTEIN YJL055W"/>
    <property type="match status" value="1"/>
</dbReference>
<keyword evidence="3" id="KW-0378">Hydrolase</keyword>
<dbReference type="PANTHER" id="PTHR31223">
    <property type="entry name" value="LOG FAMILY PROTEIN YJL055W"/>
    <property type="match status" value="1"/>
</dbReference>
<dbReference type="EMBL" id="ARXU01000003">
    <property type="protein sequence ID" value="KGD61885.1"/>
    <property type="molecule type" value="Genomic_DNA"/>
</dbReference>
<name>A0ABR4WEC3_9GAMM</name>
<reference evidence="4 5" key="1">
    <citation type="submission" date="2012-09" db="EMBL/GenBank/DDBJ databases">
        <title>Genome Sequence of alkane-degrading Bacterium Alcanivorax jadensis T9.</title>
        <authorList>
            <person name="Lai Q."/>
            <person name="Shao Z."/>
        </authorList>
    </citation>
    <scope>NUCLEOTIDE SEQUENCE [LARGE SCALE GENOMIC DNA]</scope>
    <source>
        <strain evidence="4 5">T9</strain>
    </source>
</reference>
<proteinExistence type="inferred from homology"/>
<dbReference type="NCBIfam" id="TIGR00730">
    <property type="entry name" value="Rossman fold protein, TIGR00730 family"/>
    <property type="match status" value="1"/>
</dbReference>
<accession>A0ABR4WEC3</accession>